<reference evidence="1" key="1">
    <citation type="journal article" date="2013" name="Extremophiles">
        <title>Proteinivorax tanatarense gen. nov., sp. nov., an anaerobic, haloalkaliphilic, proteolytic bacterium isolated from a decaying algal bloom, and proposal of Proteinivoraceae fam. nov.</title>
        <authorList>
            <person name="Kevbrin V."/>
            <person name="Boltyanskaya Y."/>
            <person name="Zhilina T."/>
            <person name="Kolganova T."/>
            <person name="Lavrentjeva E."/>
            <person name="Kuznetsov B."/>
        </authorList>
    </citation>
    <scope>NUCLEOTIDE SEQUENCE</scope>
    <source>
        <strain evidence="1">Z-910T</strain>
    </source>
</reference>
<sequence length="294" mass="35153">MTSKAEILQENFLIIRANFALKYDLASKQELREAGAPVFDTETLKQKIEEFLEDIKNDKEAFLAVEDIIFENAWIDEIFLETIRFYPESFLEKYKGRNKNFLREKIYPRIFEVMRKLNSGKEEDYLHFKDEDIEENHERKRSSDYWLSRNYYLAAKISDEKWGKKIFDDAYRTYQQKKLLENSKLSYYELFRKASTTYAKILTINELWQKVEVGNRVDYCPLTNHKDDILSIAEDILKSGDELLIEEISNLLLPIFMIKDAKIQDLKNDIVKIYWQFKENESVKSNLSILQTMY</sequence>
<name>A0AAU7VMJ3_9FIRM</name>
<dbReference type="EMBL" id="CP158367">
    <property type="protein sequence ID" value="XBX75126.1"/>
    <property type="molecule type" value="Genomic_DNA"/>
</dbReference>
<proteinExistence type="predicted"/>
<dbReference type="AlphaFoldDB" id="A0AAU7VMJ3"/>
<gene>
    <name evidence="1" type="ORF">PRVXT_000232</name>
</gene>
<organism evidence="1">
    <name type="scientific">Proteinivorax tanatarense</name>
    <dbReference type="NCBI Taxonomy" id="1260629"/>
    <lineage>
        <taxon>Bacteria</taxon>
        <taxon>Bacillati</taxon>
        <taxon>Bacillota</taxon>
        <taxon>Clostridia</taxon>
        <taxon>Eubacteriales</taxon>
        <taxon>Proteinivoracaceae</taxon>
        <taxon>Proteinivorax</taxon>
    </lineage>
</organism>
<evidence type="ECO:0000313" key="1">
    <source>
        <dbReference type="EMBL" id="XBX75126.1"/>
    </source>
</evidence>
<dbReference type="RefSeq" id="WP_350343873.1">
    <property type="nucleotide sequence ID" value="NZ_CP158367.1"/>
</dbReference>
<protein>
    <submittedName>
        <fullName evidence="1">Uncharacterized protein</fullName>
    </submittedName>
</protein>
<accession>A0AAU7VMJ3</accession>
<reference evidence="1" key="2">
    <citation type="submission" date="2024-06" db="EMBL/GenBank/DDBJ databases">
        <authorList>
            <person name="Petrova K.O."/>
            <person name="Toshchakov S.V."/>
            <person name="Boltjanskaja Y.V."/>
            <person name="Kevbrin V."/>
        </authorList>
    </citation>
    <scope>NUCLEOTIDE SEQUENCE</scope>
    <source>
        <strain evidence="1">Z-910T</strain>
    </source>
</reference>